<evidence type="ECO:0000256" key="7">
    <source>
        <dbReference type="ARBA" id="ARBA00023136"/>
    </source>
</evidence>
<reference evidence="9 10" key="1">
    <citation type="submission" date="2018-10" db="EMBL/GenBank/DDBJ databases">
        <title>Comparative analysis of microorganisms from saline springs in Andes Mountain Range, Colombia.</title>
        <authorList>
            <person name="Rubin E."/>
        </authorList>
    </citation>
    <scope>NUCLEOTIDE SEQUENCE [LARGE SCALE GENOMIC DNA]</scope>
    <source>
        <strain evidence="9 10">USBA 36</strain>
    </source>
</reference>
<feature type="transmembrane region" description="Helical" evidence="8">
    <location>
        <begin position="79"/>
        <end position="97"/>
    </location>
</feature>
<evidence type="ECO:0000256" key="5">
    <source>
        <dbReference type="ARBA" id="ARBA00022692"/>
    </source>
</evidence>
<feature type="transmembrane region" description="Helical" evidence="8">
    <location>
        <begin position="36"/>
        <end position="59"/>
    </location>
</feature>
<accession>A0A420WRP8</accession>
<organism evidence="9 10">
    <name type="scientific">Oceanibaculum indicum</name>
    <dbReference type="NCBI Taxonomy" id="526216"/>
    <lineage>
        <taxon>Bacteria</taxon>
        <taxon>Pseudomonadati</taxon>
        <taxon>Pseudomonadota</taxon>
        <taxon>Alphaproteobacteria</taxon>
        <taxon>Rhodospirillales</taxon>
        <taxon>Oceanibaculaceae</taxon>
        <taxon>Oceanibaculum</taxon>
    </lineage>
</organism>
<name>A0A420WRP8_9PROT</name>
<evidence type="ECO:0000313" key="10">
    <source>
        <dbReference type="Proteomes" id="UP000277424"/>
    </source>
</evidence>
<gene>
    <name evidence="9" type="ORF">BCL74_1494</name>
</gene>
<dbReference type="EMBL" id="RBIG01000001">
    <property type="protein sequence ID" value="RKQ73703.1"/>
    <property type="molecule type" value="Genomic_DNA"/>
</dbReference>
<feature type="transmembrane region" description="Helical" evidence="8">
    <location>
        <begin position="12"/>
        <end position="29"/>
    </location>
</feature>
<dbReference type="PANTHER" id="PTHR30269">
    <property type="entry name" value="TRANSMEMBRANE PROTEIN YFCA"/>
    <property type="match status" value="1"/>
</dbReference>
<keyword evidence="7 8" id="KW-0472">Membrane</keyword>
<feature type="transmembrane region" description="Helical" evidence="8">
    <location>
        <begin position="234"/>
        <end position="251"/>
    </location>
</feature>
<protein>
    <recommendedName>
        <fullName evidence="8">Probable membrane transporter protein</fullName>
    </recommendedName>
</protein>
<evidence type="ECO:0000313" key="9">
    <source>
        <dbReference type="EMBL" id="RKQ73703.1"/>
    </source>
</evidence>
<sequence length="252" mass="26644">MLSDLSSHAPEILIVAAVFLLAGAVKGVIGMGLPTIALGLLTATVGLETAMALILAPAIITNIWQGFVGTHVREVFSRLWPFFVPATLTIWLGVALAQIWPAALPVALLGGVLIAYGVLGLAKPALHLPPRHDRWVAPLAGALNGIFSGLTATFVIPGLLYLQAQNLNRDQMVRALGQLFVLSTAMLALALAFFGRLPPEASLASLLSVLPAISGMVAGSWLRRRLSEAAFRRVFFTALIALGAYLLLPVLF</sequence>
<keyword evidence="3" id="KW-0813">Transport</keyword>
<dbReference type="OrthoDB" id="9800873at2"/>
<evidence type="ECO:0000256" key="2">
    <source>
        <dbReference type="ARBA" id="ARBA00009142"/>
    </source>
</evidence>
<evidence type="ECO:0000256" key="1">
    <source>
        <dbReference type="ARBA" id="ARBA00004651"/>
    </source>
</evidence>
<proteinExistence type="inferred from homology"/>
<comment type="caution">
    <text evidence="9">The sequence shown here is derived from an EMBL/GenBank/DDBJ whole genome shotgun (WGS) entry which is preliminary data.</text>
</comment>
<dbReference type="InterPro" id="IPR052017">
    <property type="entry name" value="TSUP"/>
</dbReference>
<evidence type="ECO:0000256" key="4">
    <source>
        <dbReference type="ARBA" id="ARBA00022475"/>
    </source>
</evidence>
<keyword evidence="6 8" id="KW-1133">Transmembrane helix</keyword>
<evidence type="ECO:0000256" key="6">
    <source>
        <dbReference type="ARBA" id="ARBA00022989"/>
    </source>
</evidence>
<dbReference type="GO" id="GO:0005886">
    <property type="term" value="C:plasma membrane"/>
    <property type="evidence" value="ECO:0007669"/>
    <property type="project" value="UniProtKB-SubCell"/>
</dbReference>
<evidence type="ECO:0000256" key="8">
    <source>
        <dbReference type="RuleBase" id="RU363041"/>
    </source>
</evidence>
<dbReference type="InterPro" id="IPR002781">
    <property type="entry name" value="TM_pro_TauE-like"/>
</dbReference>
<feature type="transmembrane region" description="Helical" evidence="8">
    <location>
        <begin position="104"/>
        <end position="122"/>
    </location>
</feature>
<dbReference type="Proteomes" id="UP000277424">
    <property type="component" value="Unassembled WGS sequence"/>
</dbReference>
<comment type="subcellular location">
    <subcellularLocation>
        <location evidence="1 8">Cell membrane</location>
        <topology evidence="1 8">Multi-pass membrane protein</topology>
    </subcellularLocation>
</comment>
<feature type="transmembrane region" description="Helical" evidence="8">
    <location>
        <begin position="175"/>
        <end position="195"/>
    </location>
</feature>
<keyword evidence="5 8" id="KW-0812">Transmembrane</keyword>
<feature type="transmembrane region" description="Helical" evidence="8">
    <location>
        <begin position="142"/>
        <end position="163"/>
    </location>
</feature>
<dbReference type="Pfam" id="PF01925">
    <property type="entry name" value="TauE"/>
    <property type="match status" value="1"/>
</dbReference>
<feature type="transmembrane region" description="Helical" evidence="8">
    <location>
        <begin position="201"/>
        <end position="222"/>
    </location>
</feature>
<dbReference type="RefSeq" id="WP_121218719.1">
    <property type="nucleotide sequence ID" value="NZ_RBIG01000001.1"/>
</dbReference>
<dbReference type="PANTHER" id="PTHR30269:SF32">
    <property type="entry name" value="MEMBRANE TRANSPORTER PROTEIN-RELATED"/>
    <property type="match status" value="1"/>
</dbReference>
<keyword evidence="4 8" id="KW-1003">Cell membrane</keyword>
<comment type="similarity">
    <text evidence="2 8">Belongs to the 4-toluene sulfonate uptake permease (TSUP) (TC 2.A.102) family.</text>
</comment>
<evidence type="ECO:0000256" key="3">
    <source>
        <dbReference type="ARBA" id="ARBA00022448"/>
    </source>
</evidence>
<dbReference type="AlphaFoldDB" id="A0A420WRP8"/>